<dbReference type="AlphaFoldDB" id="A0A9W9NA03"/>
<dbReference type="SUPFAM" id="SSF52540">
    <property type="entry name" value="P-loop containing nucleoside triphosphate hydrolases"/>
    <property type="match status" value="1"/>
</dbReference>
<dbReference type="GO" id="GO:0034067">
    <property type="term" value="P:protein localization to Golgi apparatus"/>
    <property type="evidence" value="ECO:0007669"/>
    <property type="project" value="TreeGrafter"/>
</dbReference>
<evidence type="ECO:0008006" key="7">
    <source>
        <dbReference type="Google" id="ProtNLM"/>
    </source>
</evidence>
<evidence type="ECO:0000256" key="2">
    <source>
        <dbReference type="ARBA" id="ARBA00023134"/>
    </source>
</evidence>
<dbReference type="InterPro" id="IPR027417">
    <property type="entry name" value="P-loop_NTPase"/>
</dbReference>
<dbReference type="PANTHER" id="PTHR45909">
    <property type="entry name" value="ADP-RIBOSYLATION FACTOR-RELATED PROTEIN 1"/>
    <property type="match status" value="1"/>
</dbReference>
<feature type="binding site" evidence="4">
    <location>
        <position position="31"/>
    </location>
    <ligand>
        <name>Mg(2+)</name>
        <dbReference type="ChEBI" id="CHEBI:18420"/>
    </ligand>
</feature>
<reference evidence="5" key="1">
    <citation type="submission" date="2022-12" db="EMBL/GenBank/DDBJ databases">
        <authorList>
            <person name="Petersen C."/>
        </authorList>
    </citation>
    <scope>NUCLEOTIDE SEQUENCE</scope>
    <source>
        <strain evidence="5">IBT 15544</strain>
    </source>
</reference>
<dbReference type="EMBL" id="JAPQKR010000005">
    <property type="protein sequence ID" value="KAJ5215198.1"/>
    <property type="molecule type" value="Genomic_DNA"/>
</dbReference>
<proteinExistence type="predicted"/>
<keyword evidence="2 3" id="KW-0342">GTP-binding</keyword>
<dbReference type="GO" id="GO:0005525">
    <property type="term" value="F:GTP binding"/>
    <property type="evidence" value="ECO:0007669"/>
    <property type="project" value="UniProtKB-KW"/>
</dbReference>
<dbReference type="GO" id="GO:0003924">
    <property type="term" value="F:GTPase activity"/>
    <property type="evidence" value="ECO:0007669"/>
    <property type="project" value="InterPro"/>
</dbReference>
<dbReference type="GO" id="GO:0046872">
    <property type="term" value="F:metal ion binding"/>
    <property type="evidence" value="ECO:0007669"/>
    <property type="project" value="UniProtKB-KW"/>
</dbReference>
<dbReference type="Gene3D" id="3.40.50.300">
    <property type="entry name" value="P-loop containing nucleotide triphosphate hydrolases"/>
    <property type="match status" value="1"/>
</dbReference>
<evidence type="ECO:0000256" key="4">
    <source>
        <dbReference type="PIRSR" id="PIRSR606689-2"/>
    </source>
</evidence>
<dbReference type="GO" id="GO:0043001">
    <property type="term" value="P:Golgi to plasma membrane protein transport"/>
    <property type="evidence" value="ECO:0007669"/>
    <property type="project" value="TreeGrafter"/>
</dbReference>
<dbReference type="RefSeq" id="XP_058311011.1">
    <property type="nucleotide sequence ID" value="XM_058448667.1"/>
</dbReference>
<dbReference type="InterPro" id="IPR006689">
    <property type="entry name" value="Small_GTPase_ARF/SAR"/>
</dbReference>
<dbReference type="InterPro" id="IPR024156">
    <property type="entry name" value="Small_GTPase_ARF"/>
</dbReference>
<evidence type="ECO:0000313" key="6">
    <source>
        <dbReference type="Proteomes" id="UP001150904"/>
    </source>
</evidence>
<dbReference type="PANTHER" id="PTHR45909:SF1">
    <property type="entry name" value="ADP-RIBOSYLATION FACTOR-RELATED PROTEIN 1"/>
    <property type="match status" value="1"/>
</dbReference>
<name>A0A9W9NA03_9EURO</name>
<dbReference type="Pfam" id="PF00025">
    <property type="entry name" value="Arf"/>
    <property type="match status" value="1"/>
</dbReference>
<dbReference type="GeneID" id="83175968"/>
<dbReference type="GO" id="GO:0005794">
    <property type="term" value="C:Golgi apparatus"/>
    <property type="evidence" value="ECO:0007669"/>
    <property type="project" value="TreeGrafter"/>
</dbReference>
<evidence type="ECO:0000256" key="3">
    <source>
        <dbReference type="PIRSR" id="PIRSR606689-1"/>
    </source>
</evidence>
<keyword evidence="4" id="KW-0460">Magnesium</keyword>
<organism evidence="5 6">
    <name type="scientific">Penicillium cinerascens</name>
    <dbReference type="NCBI Taxonomy" id="70096"/>
    <lineage>
        <taxon>Eukaryota</taxon>
        <taxon>Fungi</taxon>
        <taxon>Dikarya</taxon>
        <taxon>Ascomycota</taxon>
        <taxon>Pezizomycotina</taxon>
        <taxon>Eurotiomycetes</taxon>
        <taxon>Eurotiomycetidae</taxon>
        <taxon>Eurotiales</taxon>
        <taxon>Aspergillaceae</taxon>
        <taxon>Penicillium</taxon>
    </lineage>
</organism>
<protein>
    <recommendedName>
        <fullName evidence="7">ADP-ribosylation factor</fullName>
    </recommendedName>
</protein>
<evidence type="ECO:0000256" key="1">
    <source>
        <dbReference type="ARBA" id="ARBA00022741"/>
    </source>
</evidence>
<dbReference type="GO" id="GO:0006886">
    <property type="term" value="P:intracellular protein transport"/>
    <property type="evidence" value="ECO:0007669"/>
    <property type="project" value="TreeGrafter"/>
</dbReference>
<accession>A0A9W9NA03</accession>
<comment type="caution">
    <text evidence="5">The sequence shown here is derived from an EMBL/GenBank/DDBJ whole genome shotgun (WGS) entry which is preliminary data.</text>
</comment>
<gene>
    <name evidence="5" type="ORF">N7498_001605</name>
</gene>
<dbReference type="OrthoDB" id="414781at2759"/>
<evidence type="ECO:0000313" key="5">
    <source>
        <dbReference type="EMBL" id="KAJ5215198.1"/>
    </source>
</evidence>
<dbReference type="Proteomes" id="UP001150904">
    <property type="component" value="Unassembled WGS sequence"/>
</dbReference>
<keyword evidence="1 3" id="KW-0547">Nucleotide-binding</keyword>
<keyword evidence="4" id="KW-0479">Metal-binding</keyword>
<sequence length="76" mass="8406">MYHLAKSLYIYATSKEEYLVPLLGLDNAGKTTLLSQIKAFYQSRPERTPAPNPGKTVPTIGQNIATISLPNMNLKI</sequence>
<keyword evidence="6" id="KW-1185">Reference proteome</keyword>
<feature type="binding site" evidence="4">
    <location>
        <position position="59"/>
    </location>
    <ligand>
        <name>Mg(2+)</name>
        <dbReference type="ChEBI" id="CHEBI:18420"/>
    </ligand>
</feature>
<reference evidence="5" key="2">
    <citation type="journal article" date="2023" name="IMA Fungus">
        <title>Comparative genomic study of the Penicillium genus elucidates a diverse pangenome and 15 lateral gene transfer events.</title>
        <authorList>
            <person name="Petersen C."/>
            <person name="Sorensen T."/>
            <person name="Nielsen M.R."/>
            <person name="Sondergaard T.E."/>
            <person name="Sorensen J.L."/>
            <person name="Fitzpatrick D.A."/>
            <person name="Frisvad J.C."/>
            <person name="Nielsen K.L."/>
        </authorList>
    </citation>
    <scope>NUCLEOTIDE SEQUENCE</scope>
    <source>
        <strain evidence="5">IBT 15544</strain>
    </source>
</reference>
<feature type="binding site" evidence="3">
    <location>
        <begin position="24"/>
        <end position="31"/>
    </location>
    <ligand>
        <name>GTP</name>
        <dbReference type="ChEBI" id="CHEBI:37565"/>
    </ligand>
</feature>